<evidence type="ECO:0000256" key="2">
    <source>
        <dbReference type="ARBA" id="ARBA00022448"/>
    </source>
</evidence>
<dbReference type="SUPFAM" id="SSF53850">
    <property type="entry name" value="Periplasmic binding protein-like II"/>
    <property type="match status" value="1"/>
</dbReference>
<feature type="chain" id="PRO_5039455528" evidence="5">
    <location>
        <begin position="21"/>
        <end position="462"/>
    </location>
</feature>
<evidence type="ECO:0000256" key="4">
    <source>
        <dbReference type="SAM" id="MobiDB-lite"/>
    </source>
</evidence>
<evidence type="ECO:0000256" key="1">
    <source>
        <dbReference type="ARBA" id="ARBA00008520"/>
    </source>
</evidence>
<comment type="caution">
    <text evidence="6">The sequence shown here is derived from an EMBL/GenBank/DDBJ whole genome shotgun (WGS) entry which is preliminary data.</text>
</comment>
<accession>A0A9D2MRT6</accession>
<evidence type="ECO:0000313" key="7">
    <source>
        <dbReference type="Proteomes" id="UP000886883"/>
    </source>
</evidence>
<reference evidence="6" key="2">
    <citation type="submission" date="2021-04" db="EMBL/GenBank/DDBJ databases">
        <authorList>
            <person name="Gilroy R."/>
        </authorList>
    </citation>
    <scope>NUCLEOTIDE SEQUENCE</scope>
    <source>
        <strain evidence="6">USAMLcec3-2134</strain>
    </source>
</reference>
<dbReference type="InterPro" id="IPR006059">
    <property type="entry name" value="SBP"/>
</dbReference>
<dbReference type="Proteomes" id="UP000886883">
    <property type="component" value="Unassembled WGS sequence"/>
</dbReference>
<sequence>MKAKKALALIMALTMTASLAACGSDKAEESTPAAAQPESAVAEEAAPADTAEGSEAAAAEEDATDYGGITLTMMNSKPEIQDALEEVTALWGDAHNVTFEVYETDSPADMLAQRYAAGDPPALAIVDPGNVTEMGEERFLDLSGEDWVAVGGDTMGTKVNGVLYGFPLCVEAPGMVYNKTAIENVLGEEFVPENYSSPEAFQELLETLRAGGMENPVILNQETWSLGGHLLGSNLFNFQDGTAEGSYQFVEDIKGGADVMENAMFQNLFQDYDLFIEYNINKDDPLAADYDLNASYVAEGEAAFWINGTWVWPDMSTYVDGSMDYGVMPIPKNDADMQGKIYAFASKQIVIDREVATEEQQAAAKEFLNWLVYSEEGQSALVNDLEIVVAFTNNPNAPVNPVNAVLKTYIDAGNTVNNAPFTLPTDHTSEMAPHMQAYLAGQETIEDVAAAITEYWQTHDPS</sequence>
<dbReference type="PROSITE" id="PS51257">
    <property type="entry name" value="PROKAR_LIPOPROTEIN"/>
    <property type="match status" value="1"/>
</dbReference>
<feature type="region of interest" description="Disordered" evidence="4">
    <location>
        <begin position="27"/>
        <end position="61"/>
    </location>
</feature>
<comment type="similarity">
    <text evidence="1">Belongs to the bacterial solute-binding protein 1 family.</text>
</comment>
<dbReference type="InterPro" id="IPR050490">
    <property type="entry name" value="Bact_solute-bd_prot1"/>
</dbReference>
<name>A0A9D2MRT6_9FIRM</name>
<dbReference type="PANTHER" id="PTHR43649">
    <property type="entry name" value="ARABINOSE-BINDING PROTEIN-RELATED"/>
    <property type="match status" value="1"/>
</dbReference>
<proteinExistence type="inferred from homology"/>
<dbReference type="EMBL" id="DWXE01000039">
    <property type="protein sequence ID" value="HJB91727.1"/>
    <property type="molecule type" value="Genomic_DNA"/>
</dbReference>
<reference evidence="6" key="1">
    <citation type="journal article" date="2021" name="PeerJ">
        <title>Extensive microbial diversity within the chicken gut microbiome revealed by metagenomics and culture.</title>
        <authorList>
            <person name="Gilroy R."/>
            <person name="Ravi A."/>
            <person name="Getino M."/>
            <person name="Pursley I."/>
            <person name="Horton D.L."/>
            <person name="Alikhan N.F."/>
            <person name="Baker D."/>
            <person name="Gharbi K."/>
            <person name="Hall N."/>
            <person name="Watson M."/>
            <person name="Adriaenssens E.M."/>
            <person name="Foster-Nyarko E."/>
            <person name="Jarju S."/>
            <person name="Secka A."/>
            <person name="Antonio M."/>
            <person name="Oren A."/>
            <person name="Chaudhuri R.R."/>
            <person name="La Ragione R."/>
            <person name="Hildebrand F."/>
            <person name="Pallen M.J."/>
        </authorList>
    </citation>
    <scope>NUCLEOTIDE SEQUENCE</scope>
    <source>
        <strain evidence="6">USAMLcec3-2134</strain>
    </source>
</reference>
<evidence type="ECO:0000313" key="6">
    <source>
        <dbReference type="EMBL" id="HJB91727.1"/>
    </source>
</evidence>
<feature type="compositionally biased region" description="Low complexity" evidence="4">
    <location>
        <begin position="32"/>
        <end position="57"/>
    </location>
</feature>
<evidence type="ECO:0000256" key="5">
    <source>
        <dbReference type="SAM" id="SignalP"/>
    </source>
</evidence>
<keyword evidence="2" id="KW-0813">Transport</keyword>
<dbReference type="Pfam" id="PF01547">
    <property type="entry name" value="SBP_bac_1"/>
    <property type="match status" value="1"/>
</dbReference>
<dbReference type="PANTHER" id="PTHR43649:SF34">
    <property type="entry name" value="ABC TRANSPORTER PERIPLASMIC-BINDING PROTEIN YCJN-RELATED"/>
    <property type="match status" value="1"/>
</dbReference>
<organism evidence="6 7">
    <name type="scientific">Candidatus Eisenbergiella merdigallinarum</name>
    <dbReference type="NCBI Taxonomy" id="2838552"/>
    <lineage>
        <taxon>Bacteria</taxon>
        <taxon>Bacillati</taxon>
        <taxon>Bacillota</taxon>
        <taxon>Clostridia</taxon>
        <taxon>Lachnospirales</taxon>
        <taxon>Lachnospiraceae</taxon>
        <taxon>Eisenbergiella</taxon>
    </lineage>
</organism>
<feature type="signal peptide" evidence="5">
    <location>
        <begin position="1"/>
        <end position="20"/>
    </location>
</feature>
<protein>
    <submittedName>
        <fullName evidence="6">ABC transporter substrate-binding protein</fullName>
    </submittedName>
</protein>
<dbReference type="AlphaFoldDB" id="A0A9D2MRT6"/>
<keyword evidence="3 5" id="KW-0732">Signal</keyword>
<gene>
    <name evidence="6" type="ORF">H9763_09740</name>
</gene>
<dbReference type="Gene3D" id="3.40.190.10">
    <property type="entry name" value="Periplasmic binding protein-like II"/>
    <property type="match status" value="2"/>
</dbReference>
<evidence type="ECO:0000256" key="3">
    <source>
        <dbReference type="ARBA" id="ARBA00022729"/>
    </source>
</evidence>